<dbReference type="CDD" id="cd05931">
    <property type="entry name" value="FAAL"/>
    <property type="match status" value="1"/>
</dbReference>
<protein>
    <submittedName>
        <fullName evidence="10">Saframycin Mx1 synthetase B</fullName>
        <ecNumber evidence="10">6.2.1.-</ecNumber>
    </submittedName>
</protein>
<evidence type="ECO:0000259" key="9">
    <source>
        <dbReference type="PROSITE" id="PS50075"/>
    </source>
</evidence>
<dbReference type="InterPro" id="IPR020845">
    <property type="entry name" value="AMP-binding_CS"/>
</dbReference>
<dbReference type="InterPro" id="IPR040097">
    <property type="entry name" value="FAAL/FAAC"/>
</dbReference>
<evidence type="ECO:0000313" key="10">
    <source>
        <dbReference type="EMBL" id="STX27971.1"/>
    </source>
</evidence>
<evidence type="ECO:0000256" key="7">
    <source>
        <dbReference type="ARBA" id="ARBA00022898"/>
    </source>
</evidence>
<keyword evidence="3" id="KW-0596">Phosphopantetheine</keyword>
<proteinExistence type="inferred from homology"/>
<feature type="domain" description="Carrier" evidence="9">
    <location>
        <begin position="618"/>
        <end position="696"/>
    </location>
</feature>
<keyword evidence="8" id="KW-0443">Lipid metabolism</keyword>
<dbReference type="InterPro" id="IPR000873">
    <property type="entry name" value="AMP-dep_synth/lig_dom"/>
</dbReference>
<dbReference type="Pfam" id="PF00550">
    <property type="entry name" value="PP-binding"/>
    <property type="match status" value="1"/>
</dbReference>
<dbReference type="InterPro" id="IPR036736">
    <property type="entry name" value="ACP-like_sf"/>
</dbReference>
<keyword evidence="6" id="KW-0276">Fatty acid metabolism</keyword>
<dbReference type="GO" id="GO:0071766">
    <property type="term" value="P:Actinobacterium-type cell wall biogenesis"/>
    <property type="evidence" value="ECO:0007669"/>
    <property type="project" value="UniProtKB-ARBA"/>
</dbReference>
<dbReference type="InterPro" id="IPR001917">
    <property type="entry name" value="Aminotrans_II_pyridoxalP_BS"/>
</dbReference>
<dbReference type="InterPro" id="IPR004839">
    <property type="entry name" value="Aminotransferase_I/II_large"/>
</dbReference>
<dbReference type="PROSITE" id="PS50075">
    <property type="entry name" value="CARRIER"/>
    <property type="match status" value="1"/>
</dbReference>
<dbReference type="OrthoDB" id="9807157at2"/>
<evidence type="ECO:0000313" key="11">
    <source>
        <dbReference type="Proteomes" id="UP000254968"/>
    </source>
</evidence>
<dbReference type="SUPFAM" id="SSF53383">
    <property type="entry name" value="PLP-dependent transferases"/>
    <property type="match status" value="1"/>
</dbReference>
<evidence type="ECO:0000256" key="1">
    <source>
        <dbReference type="ARBA" id="ARBA00001933"/>
    </source>
</evidence>
<dbReference type="Gene3D" id="3.40.50.12780">
    <property type="entry name" value="N-terminal domain of ligase-like"/>
    <property type="match status" value="1"/>
</dbReference>
<dbReference type="Gene3D" id="1.10.1200.10">
    <property type="entry name" value="ACP-like"/>
    <property type="match status" value="1"/>
</dbReference>
<dbReference type="GO" id="GO:0016874">
    <property type="term" value="F:ligase activity"/>
    <property type="evidence" value="ECO:0007669"/>
    <property type="project" value="UniProtKB-KW"/>
</dbReference>
<dbReference type="EMBL" id="UGNV01000001">
    <property type="protein sequence ID" value="STX27971.1"/>
    <property type="molecule type" value="Genomic_DNA"/>
</dbReference>
<keyword evidence="5 10" id="KW-0436">Ligase</keyword>
<organism evidence="10 11">
    <name type="scientific">Legionella beliardensis</name>
    <dbReference type="NCBI Taxonomy" id="91822"/>
    <lineage>
        <taxon>Bacteria</taxon>
        <taxon>Pseudomonadati</taxon>
        <taxon>Pseudomonadota</taxon>
        <taxon>Gammaproteobacteria</taxon>
        <taxon>Legionellales</taxon>
        <taxon>Legionellaceae</taxon>
        <taxon>Legionella</taxon>
    </lineage>
</organism>
<dbReference type="GO" id="GO:0006633">
    <property type="term" value="P:fatty acid biosynthetic process"/>
    <property type="evidence" value="ECO:0007669"/>
    <property type="project" value="TreeGrafter"/>
</dbReference>
<keyword evidence="7" id="KW-0663">Pyridoxal phosphate</keyword>
<dbReference type="InterPro" id="IPR006162">
    <property type="entry name" value="Ppantetheine_attach_site"/>
</dbReference>
<dbReference type="SUPFAM" id="SSF47336">
    <property type="entry name" value="ACP-like"/>
    <property type="match status" value="1"/>
</dbReference>
<dbReference type="Proteomes" id="UP000254968">
    <property type="component" value="Unassembled WGS sequence"/>
</dbReference>
<dbReference type="Pfam" id="PF23024">
    <property type="entry name" value="AMP-dom_DIP2-like"/>
    <property type="match status" value="1"/>
</dbReference>
<dbReference type="PANTHER" id="PTHR22754">
    <property type="entry name" value="DISCO-INTERACTING PROTEIN 2 DIP2 -RELATED"/>
    <property type="match status" value="1"/>
</dbReference>
<dbReference type="GO" id="GO:0070566">
    <property type="term" value="F:adenylyltransferase activity"/>
    <property type="evidence" value="ECO:0007669"/>
    <property type="project" value="TreeGrafter"/>
</dbReference>
<dbReference type="EC" id="6.2.1.-" evidence="10"/>
<keyword evidence="4" id="KW-0597">Phosphoprotein</keyword>
<keyword evidence="11" id="KW-1185">Reference proteome</keyword>
<comment type="cofactor">
    <cofactor evidence="1">
        <name>pyridoxal 5'-phosphate</name>
        <dbReference type="ChEBI" id="CHEBI:597326"/>
    </cofactor>
</comment>
<dbReference type="InterPro" id="IPR015422">
    <property type="entry name" value="PyrdxlP-dep_Trfase_small"/>
</dbReference>
<dbReference type="GO" id="GO:0005886">
    <property type="term" value="C:plasma membrane"/>
    <property type="evidence" value="ECO:0007669"/>
    <property type="project" value="TreeGrafter"/>
</dbReference>
<dbReference type="InterPro" id="IPR009081">
    <property type="entry name" value="PP-bd_ACP"/>
</dbReference>
<evidence type="ECO:0000256" key="5">
    <source>
        <dbReference type="ARBA" id="ARBA00022598"/>
    </source>
</evidence>
<dbReference type="Pfam" id="PF00155">
    <property type="entry name" value="Aminotran_1_2"/>
    <property type="match status" value="1"/>
</dbReference>
<evidence type="ECO:0000256" key="4">
    <source>
        <dbReference type="ARBA" id="ARBA00022553"/>
    </source>
</evidence>
<accession>A0A378HZN4</accession>
<sequence>MSSGFIDTFYKIAYQHPQKSIFTYLDEENAENTISYGQLDYKARQIATLLKLISSVPGDTVLVMFPPGLDFIYSFLGCAYAQKVIVPVMPPVSVEAANKLKLIIDNAKPIACITTKTIYERLKKLKLVNSLVKKPILGSLITKFSSNLLNKFEPLMATDLFSLHWLTTDSLSNSTSADLFNLPTMNPQAPLFLQYTSGSTGNPKGVIVTHQSVLHNIQAIKYGLDIREKDILYSWLPQYHDMGLIGCILTPLYTGLYTIIDSPFKFLTNPISWLQGINKYQCTISAAPNFAYELCANKVTVDEKKALDLRSWRVAVNSAEPIRASTIKKFYDVFKECGFKQETFYPSYGLAEATLFVTTKSVSSRFHSVILDKYALQLGEVKLVEPADQSAQHFISSGDIDSNIESHHIVVVEPNNHIPLSEQKVGEIWISSPSVNPGYWKQDQESLNIFQAKLVGKKTYLKTGDLGFIKDGQLYITGRIKDLIIIRGKNYYPQDIEYTVEQADRNIRAGCINAFAIEQNDHEALVILAEIKIKTKYQEITKRITEAVFKHHGIMPFSVVLLAPKVLKKTTSGKVRRKEMKKRYLAGELPLLFTWQQDGSQTITEPSQTNRLISNVNDNLSLMVIKTITDTLRSTEQQEVLITKKLTELGFDSLLMAELISSLKSQLPVSVELSVQYIIENNPTVKELINYIKNQSSEIVALDTHQKSHQSRKVYTASEQQHWMDIKNLPDYKKLKYSQDLLGEQNVSKLYFNSVKGISDNLVDLEGEKYINFSGYNYLGYAGDKRVIAKTNEAINRYGTSVSASRLISGQKPIHCELEEELAAFIGTEDAVVFTAGHATNVSVITHLYNAEDIIFHDSLIHNSSLQGAIFSKAKRISFPHNDFNALEKLMKKERHYYRRALILIEGVYSMDGDIPNVPEFIKIKNQNNAHLMIDEAHSIGTIGKTGRGIREYFDLNADDVELWMGTLSKAFASCGGYIAGKSSMIDYIKRSCGGFVFSAGMTPANAAAALTSIRLLKQESFRPLKLQQCAANLLMYLKQYKINTGNSYNTPIIPIIVGDENKAIDLCLKLRNHKIYTIPIIYPAVDKGQARIRLFINYMHTEEQIAYTANIIHQNLN</sequence>
<dbReference type="InterPro" id="IPR025110">
    <property type="entry name" value="AMP-bd_C"/>
</dbReference>
<dbReference type="Gene3D" id="3.30.300.30">
    <property type="match status" value="1"/>
</dbReference>
<evidence type="ECO:0000256" key="6">
    <source>
        <dbReference type="ARBA" id="ARBA00022832"/>
    </source>
</evidence>
<dbReference type="InterPro" id="IPR015424">
    <property type="entry name" value="PyrdxlP-dep_Trfase"/>
</dbReference>
<reference evidence="10 11" key="1">
    <citation type="submission" date="2018-06" db="EMBL/GenBank/DDBJ databases">
        <authorList>
            <consortium name="Pathogen Informatics"/>
            <person name="Doyle S."/>
        </authorList>
    </citation>
    <scope>NUCLEOTIDE SEQUENCE [LARGE SCALE GENOMIC DNA]</scope>
    <source>
        <strain evidence="10 11">NCTC13315</strain>
    </source>
</reference>
<comment type="similarity">
    <text evidence="2">Belongs to the ATP-dependent AMP-binding enzyme family.</text>
</comment>
<evidence type="ECO:0000256" key="2">
    <source>
        <dbReference type="ARBA" id="ARBA00006432"/>
    </source>
</evidence>
<evidence type="ECO:0000256" key="3">
    <source>
        <dbReference type="ARBA" id="ARBA00022450"/>
    </source>
</evidence>
<dbReference type="Gene3D" id="3.90.1150.10">
    <property type="entry name" value="Aspartate Aminotransferase, domain 1"/>
    <property type="match status" value="1"/>
</dbReference>
<dbReference type="Pfam" id="PF00501">
    <property type="entry name" value="AMP-binding"/>
    <property type="match status" value="1"/>
</dbReference>
<dbReference type="Gene3D" id="3.40.640.10">
    <property type="entry name" value="Type I PLP-dependent aspartate aminotransferase-like (Major domain)"/>
    <property type="match status" value="1"/>
</dbReference>
<evidence type="ECO:0000256" key="8">
    <source>
        <dbReference type="ARBA" id="ARBA00023098"/>
    </source>
</evidence>
<name>A0A378HZN4_9GAMM</name>
<dbReference type="PROSITE" id="PS00455">
    <property type="entry name" value="AMP_BINDING"/>
    <property type="match status" value="1"/>
</dbReference>
<dbReference type="PANTHER" id="PTHR22754:SF32">
    <property type="entry name" value="DISCO-INTERACTING PROTEIN 2"/>
    <property type="match status" value="1"/>
</dbReference>
<dbReference type="InterPro" id="IPR015421">
    <property type="entry name" value="PyrdxlP-dep_Trfase_major"/>
</dbReference>
<dbReference type="InterPro" id="IPR045851">
    <property type="entry name" value="AMP-bd_C_sf"/>
</dbReference>
<gene>
    <name evidence="10" type="ORF">NCTC13315_00493</name>
</gene>
<dbReference type="RefSeq" id="WP_115301753.1">
    <property type="nucleotide sequence ID" value="NZ_CAAAHO010000006.1"/>
</dbReference>
<dbReference type="PROSITE" id="PS00012">
    <property type="entry name" value="PHOSPHOPANTETHEINE"/>
    <property type="match status" value="1"/>
</dbReference>
<dbReference type="PROSITE" id="PS00599">
    <property type="entry name" value="AA_TRANSFER_CLASS_2"/>
    <property type="match status" value="1"/>
</dbReference>
<dbReference type="AlphaFoldDB" id="A0A378HZN4"/>
<dbReference type="CDD" id="cd06454">
    <property type="entry name" value="KBL_like"/>
    <property type="match status" value="1"/>
</dbReference>
<dbReference type="GO" id="GO:0030170">
    <property type="term" value="F:pyridoxal phosphate binding"/>
    <property type="evidence" value="ECO:0007669"/>
    <property type="project" value="InterPro"/>
</dbReference>
<dbReference type="SUPFAM" id="SSF56801">
    <property type="entry name" value="Acetyl-CoA synthetase-like"/>
    <property type="match status" value="1"/>
</dbReference>
<dbReference type="InterPro" id="IPR042099">
    <property type="entry name" value="ANL_N_sf"/>
</dbReference>